<protein>
    <recommendedName>
        <fullName evidence="2">M23ase beta-sheet core domain-containing protein</fullName>
    </recommendedName>
</protein>
<keyword evidence="4" id="KW-1185">Reference proteome</keyword>
<comment type="caution">
    <text evidence="3">The sequence shown here is derived from an EMBL/GenBank/DDBJ whole genome shotgun (WGS) entry which is preliminary data.</text>
</comment>
<dbReference type="PANTHER" id="PTHR21666:SF270">
    <property type="entry name" value="MUREIN HYDROLASE ACTIVATOR ENVC"/>
    <property type="match status" value="1"/>
</dbReference>
<evidence type="ECO:0000256" key="1">
    <source>
        <dbReference type="SAM" id="Phobius"/>
    </source>
</evidence>
<evidence type="ECO:0000259" key="2">
    <source>
        <dbReference type="Pfam" id="PF01551"/>
    </source>
</evidence>
<dbReference type="SUPFAM" id="SSF51261">
    <property type="entry name" value="Duplicated hybrid motif"/>
    <property type="match status" value="1"/>
</dbReference>
<sequence>MRWRRPDLTGGCDPERTTLPASAILGAVTTGQPLHRGTRRRQRSRTARNLLVLTAVVAVLAVAVVVVVLLRPPGPRPRFQLPVACGETWQLGTYPGHDDFDVDLFPTEGEAWGRPVLASYDGEVTVAGINGSLGGRTEENPDGPRGRGGGYWVKIDHGGKWETQYLHLLEPPLVRVGQRVARGDQIGKVGSTGNSGAPHLHYEQRQGWQKVEAHFDGAPSGITHDDEEYTVTRKSNNCVDGQQ</sequence>
<name>A0ABQ4EBX7_9ACTN</name>
<reference evidence="3 4" key="1">
    <citation type="submission" date="2021-01" db="EMBL/GenBank/DDBJ databases">
        <title>Whole genome shotgun sequence of Plantactinospora endophytica NBRC 110450.</title>
        <authorList>
            <person name="Komaki H."/>
            <person name="Tamura T."/>
        </authorList>
    </citation>
    <scope>NUCLEOTIDE SEQUENCE [LARGE SCALE GENOMIC DNA]</scope>
    <source>
        <strain evidence="3 4">NBRC 110450</strain>
    </source>
</reference>
<dbReference type="InterPro" id="IPR011055">
    <property type="entry name" value="Dup_hybrid_motif"/>
</dbReference>
<dbReference type="CDD" id="cd12797">
    <property type="entry name" value="M23_peptidase"/>
    <property type="match status" value="1"/>
</dbReference>
<dbReference type="Gene3D" id="2.70.70.10">
    <property type="entry name" value="Glucose Permease (Domain IIA)"/>
    <property type="match status" value="1"/>
</dbReference>
<evidence type="ECO:0000313" key="3">
    <source>
        <dbReference type="EMBL" id="GIG92150.1"/>
    </source>
</evidence>
<dbReference type="InterPro" id="IPR050570">
    <property type="entry name" value="Cell_wall_metabolism_enzyme"/>
</dbReference>
<gene>
    <name evidence="3" type="ORF">Pen02_70860</name>
</gene>
<evidence type="ECO:0000313" key="4">
    <source>
        <dbReference type="Proteomes" id="UP000646749"/>
    </source>
</evidence>
<proteinExistence type="predicted"/>
<keyword evidence="1" id="KW-0472">Membrane</keyword>
<feature type="domain" description="M23ase beta-sheet core" evidence="2">
    <location>
        <begin position="113"/>
        <end position="211"/>
    </location>
</feature>
<dbReference type="EMBL" id="BONW01000042">
    <property type="protein sequence ID" value="GIG92150.1"/>
    <property type="molecule type" value="Genomic_DNA"/>
</dbReference>
<accession>A0ABQ4EBX7</accession>
<dbReference type="InterPro" id="IPR016047">
    <property type="entry name" value="M23ase_b-sheet_dom"/>
</dbReference>
<dbReference type="Proteomes" id="UP000646749">
    <property type="component" value="Unassembled WGS sequence"/>
</dbReference>
<dbReference type="Pfam" id="PF01551">
    <property type="entry name" value="Peptidase_M23"/>
    <property type="match status" value="1"/>
</dbReference>
<feature type="transmembrane region" description="Helical" evidence="1">
    <location>
        <begin position="50"/>
        <end position="70"/>
    </location>
</feature>
<keyword evidence="1" id="KW-0812">Transmembrane</keyword>
<keyword evidence="1" id="KW-1133">Transmembrane helix</keyword>
<organism evidence="3 4">
    <name type="scientific">Plantactinospora endophytica</name>
    <dbReference type="NCBI Taxonomy" id="673535"/>
    <lineage>
        <taxon>Bacteria</taxon>
        <taxon>Bacillati</taxon>
        <taxon>Actinomycetota</taxon>
        <taxon>Actinomycetes</taxon>
        <taxon>Micromonosporales</taxon>
        <taxon>Micromonosporaceae</taxon>
        <taxon>Plantactinospora</taxon>
    </lineage>
</organism>
<dbReference type="PANTHER" id="PTHR21666">
    <property type="entry name" value="PEPTIDASE-RELATED"/>
    <property type="match status" value="1"/>
</dbReference>